<evidence type="ECO:0000256" key="5">
    <source>
        <dbReference type="ARBA" id="ARBA00023242"/>
    </source>
</evidence>
<evidence type="ECO:0000256" key="8">
    <source>
        <dbReference type="RuleBase" id="RU510713"/>
    </source>
</evidence>
<dbReference type="Proteomes" id="UP000198287">
    <property type="component" value="Unassembled WGS sequence"/>
</dbReference>
<dbReference type="InterPro" id="IPR019549">
    <property type="entry name" value="Homeobox-engrailed_C-terminal"/>
</dbReference>
<evidence type="ECO:0000313" key="11">
    <source>
        <dbReference type="EMBL" id="OXA37274.1"/>
    </source>
</evidence>
<dbReference type="InterPro" id="IPR017970">
    <property type="entry name" value="Homeobox_CS"/>
</dbReference>
<dbReference type="GO" id="GO:0005634">
    <property type="term" value="C:nucleus"/>
    <property type="evidence" value="ECO:0007669"/>
    <property type="project" value="UniProtKB-SubCell"/>
</dbReference>
<dbReference type="EMBL" id="LNIX01000060">
    <property type="protein sequence ID" value="OXA37274.1"/>
    <property type="molecule type" value="Genomic_DNA"/>
</dbReference>
<dbReference type="GO" id="GO:0000981">
    <property type="term" value="F:DNA-binding transcription factor activity, RNA polymerase II-specific"/>
    <property type="evidence" value="ECO:0007669"/>
    <property type="project" value="InterPro"/>
</dbReference>
<dbReference type="OrthoDB" id="6159439at2759"/>
<feature type="compositionally biased region" description="Polar residues" evidence="9">
    <location>
        <begin position="362"/>
        <end position="372"/>
    </location>
</feature>
<dbReference type="Pfam" id="PF00046">
    <property type="entry name" value="Homeodomain"/>
    <property type="match status" value="1"/>
</dbReference>
<feature type="region of interest" description="Disordered" evidence="9">
    <location>
        <begin position="263"/>
        <end position="286"/>
    </location>
</feature>
<dbReference type="SUPFAM" id="SSF46689">
    <property type="entry name" value="Homeodomain-like"/>
    <property type="match status" value="1"/>
</dbReference>
<feature type="compositionally biased region" description="Acidic residues" evidence="9">
    <location>
        <begin position="171"/>
        <end position="181"/>
    </location>
</feature>
<dbReference type="GO" id="GO:0009653">
    <property type="term" value="P:anatomical structure morphogenesis"/>
    <property type="evidence" value="ECO:0007669"/>
    <property type="project" value="UniProtKB-ARBA"/>
</dbReference>
<feature type="compositionally biased region" description="Low complexity" evidence="9">
    <location>
        <begin position="189"/>
        <end position="205"/>
    </location>
</feature>
<feature type="domain" description="Homeobox" evidence="10">
    <location>
        <begin position="460"/>
        <end position="520"/>
    </location>
</feature>
<dbReference type="PRINTS" id="PR00024">
    <property type="entry name" value="HOMEOBOX"/>
</dbReference>
<dbReference type="GO" id="GO:0000978">
    <property type="term" value="F:RNA polymerase II cis-regulatory region sequence-specific DNA binding"/>
    <property type="evidence" value="ECO:0007669"/>
    <property type="project" value="TreeGrafter"/>
</dbReference>
<feature type="compositionally biased region" description="Low complexity" evidence="9">
    <location>
        <begin position="149"/>
        <end position="159"/>
    </location>
</feature>
<reference evidence="11 12" key="1">
    <citation type="submission" date="2015-12" db="EMBL/GenBank/DDBJ databases">
        <title>The genome of Folsomia candida.</title>
        <authorList>
            <person name="Faddeeva A."/>
            <person name="Derks M.F."/>
            <person name="Anvar Y."/>
            <person name="Smit S."/>
            <person name="Van Straalen N."/>
            <person name="Roelofs D."/>
        </authorList>
    </citation>
    <scope>NUCLEOTIDE SEQUENCE [LARGE SCALE GENOMIC DNA]</scope>
    <source>
        <strain evidence="11 12">VU population</strain>
        <tissue evidence="11">Whole body</tissue>
    </source>
</reference>
<dbReference type="PANTHER" id="PTHR24341:SF6">
    <property type="entry name" value="HOMEOBOX PROTEIN INVECTED"/>
    <property type="match status" value="1"/>
</dbReference>
<dbReference type="InterPro" id="IPR000747">
    <property type="entry name" value="HD_engrailed"/>
</dbReference>
<keyword evidence="4 6" id="KW-0371">Homeobox</keyword>
<evidence type="ECO:0000259" key="10">
    <source>
        <dbReference type="PROSITE" id="PS50071"/>
    </source>
</evidence>
<comment type="subcellular location">
    <subcellularLocation>
        <location evidence="1 6 7">Nucleus</location>
    </subcellularLocation>
</comment>
<dbReference type="PROSITE" id="PS50071">
    <property type="entry name" value="HOMEOBOX_2"/>
    <property type="match status" value="1"/>
</dbReference>
<dbReference type="GO" id="GO:0030182">
    <property type="term" value="P:neuron differentiation"/>
    <property type="evidence" value="ECO:0007669"/>
    <property type="project" value="TreeGrafter"/>
</dbReference>
<evidence type="ECO:0000256" key="4">
    <source>
        <dbReference type="ARBA" id="ARBA00023155"/>
    </source>
</evidence>
<evidence type="ECO:0000256" key="6">
    <source>
        <dbReference type="PROSITE-ProRule" id="PRU00108"/>
    </source>
</evidence>
<sequence>MYCSPSSSSSLQYSAFSSPVSHPLLKLMSLSATLPPPSSSSSPSSTLSSYEAMLLKGGGHQSPVPIPSPNNAQHPESPKSSAATQNGGGGDHHTSSSSSSTSSYTSSLTNNNNNNTTLKEDLVSSPPPQSKDDDADEVLSIGGNDEADTTTTDEVVTVVDMEDGEKTILLDGEEDDNDDDTFSQKSHISQTSSLPASSSSSSSTTGGRVRKYSSEDCFSIKSLCSPANNHNAICNGSPPEEILRRTSSSLLFSIANILRPDFGSSPSPFVPQKRSTKSPPRPHYLGGAAAELYKPYGFLGGHNTNPIDLSRSQASYPGLLDKISSSSPPEPGTKRSSSYQHHHKSKKSHGNSGGDRDRIKSMGQQSHNNPHSKSNHIKSSNLSGAGGTTTTNSSSKSPGLTPLPNPKEKKGDSAGNNGQTLWPAWVYCTRYSDRPSSEKRDVSVLGPRARRERKSKEKEVDEKRPRTAFTAEQLSRLKKEFDENRYLTEKRRQDLARELRLHENQIKIWFQNKRAKLKKASGTRGGLALQLMAQGLYNHSTIPKSGGEEDDSDE</sequence>
<feature type="compositionally biased region" description="Basic and acidic residues" evidence="9">
    <location>
        <begin position="454"/>
        <end position="464"/>
    </location>
</feature>
<feature type="DNA-binding region" description="Homeobox" evidence="6">
    <location>
        <begin position="462"/>
        <end position="521"/>
    </location>
</feature>
<keyword evidence="12" id="KW-1185">Reference proteome</keyword>
<dbReference type="PROSITE" id="PS00027">
    <property type="entry name" value="HOMEOBOX_1"/>
    <property type="match status" value="1"/>
</dbReference>
<dbReference type="AlphaFoldDB" id="A0A226CXE0"/>
<feature type="compositionally biased region" description="Polar residues" evidence="9">
    <location>
        <begin position="69"/>
        <end position="85"/>
    </location>
</feature>
<organism evidence="11 12">
    <name type="scientific">Folsomia candida</name>
    <name type="common">Springtail</name>
    <dbReference type="NCBI Taxonomy" id="158441"/>
    <lineage>
        <taxon>Eukaryota</taxon>
        <taxon>Metazoa</taxon>
        <taxon>Ecdysozoa</taxon>
        <taxon>Arthropoda</taxon>
        <taxon>Hexapoda</taxon>
        <taxon>Collembola</taxon>
        <taxon>Entomobryomorpha</taxon>
        <taxon>Isotomoidea</taxon>
        <taxon>Isotomidae</taxon>
        <taxon>Proisotominae</taxon>
        <taxon>Folsomia</taxon>
    </lineage>
</organism>
<keyword evidence="2" id="KW-0217">Developmental protein</keyword>
<keyword evidence="3 6" id="KW-0238">DNA-binding</keyword>
<dbReference type="InterPro" id="IPR019737">
    <property type="entry name" value="Homeobox-engrailed_CS"/>
</dbReference>
<protein>
    <recommendedName>
        <fullName evidence="8">Homeobox protein engrailed-like</fullName>
    </recommendedName>
</protein>
<feature type="compositionally biased region" description="Low complexity" evidence="9">
    <location>
        <begin position="379"/>
        <end position="399"/>
    </location>
</feature>
<keyword evidence="5 6" id="KW-0539">Nucleus</keyword>
<dbReference type="InterPro" id="IPR050720">
    <property type="entry name" value="Engrailed_Homeobox_TFs"/>
</dbReference>
<dbReference type="InterPro" id="IPR020479">
    <property type="entry name" value="HD_metazoa"/>
</dbReference>
<dbReference type="SMART" id="SM00389">
    <property type="entry name" value="HOX"/>
    <property type="match status" value="1"/>
</dbReference>
<dbReference type="PANTHER" id="PTHR24341">
    <property type="entry name" value="HOMEOBOX PROTEIN ENGRAILED"/>
    <property type="match status" value="1"/>
</dbReference>
<feature type="compositionally biased region" description="Low complexity" evidence="9">
    <location>
        <begin position="31"/>
        <end position="49"/>
    </location>
</feature>
<dbReference type="InterPro" id="IPR009057">
    <property type="entry name" value="Homeodomain-like_sf"/>
</dbReference>
<feature type="region of interest" description="Disordered" evidence="9">
    <location>
        <begin position="318"/>
        <end position="419"/>
    </location>
</feature>
<dbReference type="FunFam" id="1.10.10.60:FF:000189">
    <property type="entry name" value="Homeobox protein engrailed-like"/>
    <property type="match status" value="1"/>
</dbReference>
<dbReference type="Pfam" id="PF10525">
    <property type="entry name" value="Engrail_1_C_sig"/>
    <property type="match status" value="1"/>
</dbReference>
<gene>
    <name evidence="11" type="ORF">Fcan01_27959</name>
</gene>
<feature type="compositionally biased region" description="Low complexity" evidence="9">
    <location>
        <begin position="95"/>
        <end position="117"/>
    </location>
</feature>
<comment type="caution">
    <text evidence="11">The sequence shown here is derived from an EMBL/GenBank/DDBJ whole genome shotgun (WGS) entry which is preliminary data.</text>
</comment>
<feature type="compositionally biased region" description="Basic residues" evidence="9">
    <location>
        <begin position="340"/>
        <end position="349"/>
    </location>
</feature>
<evidence type="ECO:0000256" key="7">
    <source>
        <dbReference type="RuleBase" id="RU000682"/>
    </source>
</evidence>
<proteinExistence type="inferred from homology"/>
<dbReference type="Gene3D" id="1.10.10.60">
    <property type="entry name" value="Homeodomain-like"/>
    <property type="match status" value="1"/>
</dbReference>
<dbReference type="CDD" id="cd00086">
    <property type="entry name" value="homeodomain"/>
    <property type="match status" value="1"/>
</dbReference>
<feature type="region of interest" description="Disordered" evidence="9">
    <location>
        <begin position="31"/>
        <end position="209"/>
    </location>
</feature>
<dbReference type="InterPro" id="IPR001356">
    <property type="entry name" value="HD"/>
</dbReference>
<evidence type="ECO:0000256" key="1">
    <source>
        <dbReference type="ARBA" id="ARBA00004123"/>
    </source>
</evidence>
<feature type="region of interest" description="Disordered" evidence="9">
    <location>
        <begin position="436"/>
        <end position="464"/>
    </location>
</feature>
<evidence type="ECO:0000256" key="3">
    <source>
        <dbReference type="ARBA" id="ARBA00023125"/>
    </source>
</evidence>
<evidence type="ECO:0000256" key="2">
    <source>
        <dbReference type="ARBA" id="ARBA00022473"/>
    </source>
</evidence>
<evidence type="ECO:0000256" key="9">
    <source>
        <dbReference type="SAM" id="MobiDB-lite"/>
    </source>
</evidence>
<evidence type="ECO:0000313" key="12">
    <source>
        <dbReference type="Proteomes" id="UP000198287"/>
    </source>
</evidence>
<dbReference type="PRINTS" id="PR00026">
    <property type="entry name" value="ENGRAILED"/>
</dbReference>
<accession>A0A226CXE0</accession>
<comment type="similarity">
    <text evidence="8">Belongs to the Engrailed homeobox family.</text>
</comment>
<name>A0A226CXE0_FOLCA</name>
<dbReference type="PROSITE" id="PS00033">
    <property type="entry name" value="ENGRAILED"/>
    <property type="match status" value="1"/>
</dbReference>